<sequence>MMSESEHTLPLFADGVHLNEAELLACRNLARALPDNQVRARAALAGNRSSLIKGRGMEFAEVRHYQHGDDVRTIDWRVTARTGKAHTKLFVEERERPVLLLVDLKHSLYFGSTLLLQAVQVAHLAATLGWKAIQQGDRLGALIVGENKRRELKPRTREQGILALISALIEVHQQQLQTLQQRAPEPSALMAQSCRQLARLTKPGSQVWLITDGSGFDDECRQPLSDLCRHSEVSAFVITDPLRNGSLPLPKRFALPVRDQGQSLLLDRHSYDAWLKRQQHALAQFEQMMQSLHIPVRQLDAARNLNQQLNLLR</sequence>
<protein>
    <submittedName>
        <fullName evidence="2">Uncharacterized protein DUF58</fullName>
    </submittedName>
</protein>
<organism evidence="2 3">
    <name type="scientific">Shewanella fodinae</name>
    <dbReference type="NCBI Taxonomy" id="552357"/>
    <lineage>
        <taxon>Bacteria</taxon>
        <taxon>Pseudomonadati</taxon>
        <taxon>Pseudomonadota</taxon>
        <taxon>Gammaproteobacteria</taxon>
        <taxon>Alteromonadales</taxon>
        <taxon>Shewanellaceae</taxon>
        <taxon>Shewanella</taxon>
    </lineage>
</organism>
<reference evidence="2 3" key="1">
    <citation type="submission" date="2019-03" db="EMBL/GenBank/DDBJ databases">
        <title>Freshwater and sediment microbial communities from various areas in North America, analyzing microbe dynamics in response to fracking.</title>
        <authorList>
            <person name="Lamendella R."/>
        </authorList>
    </citation>
    <scope>NUCLEOTIDE SEQUENCE [LARGE SCALE GENOMIC DNA]</scope>
    <source>
        <strain evidence="2 3">74A</strain>
    </source>
</reference>
<dbReference type="PANTHER" id="PTHR33608">
    <property type="entry name" value="BLL2464 PROTEIN"/>
    <property type="match status" value="1"/>
</dbReference>
<dbReference type="InterPro" id="IPR002881">
    <property type="entry name" value="DUF58"/>
</dbReference>
<accession>A0A4R2F4V1</accession>
<evidence type="ECO:0000259" key="1">
    <source>
        <dbReference type="Pfam" id="PF01882"/>
    </source>
</evidence>
<gene>
    <name evidence="2" type="ORF">EDC91_12712</name>
</gene>
<evidence type="ECO:0000313" key="2">
    <source>
        <dbReference type="EMBL" id="TCN81043.1"/>
    </source>
</evidence>
<dbReference type="PANTHER" id="PTHR33608:SF12">
    <property type="entry name" value="DUF58 DOMAIN-CONTAINING PROTEIN"/>
    <property type="match status" value="1"/>
</dbReference>
<dbReference type="Proteomes" id="UP000294832">
    <property type="component" value="Unassembled WGS sequence"/>
</dbReference>
<dbReference type="AlphaFoldDB" id="A0A4R2F4V1"/>
<comment type="caution">
    <text evidence="2">The sequence shown here is derived from an EMBL/GenBank/DDBJ whole genome shotgun (WGS) entry which is preliminary data.</text>
</comment>
<name>A0A4R2F4V1_9GAMM</name>
<proteinExistence type="predicted"/>
<evidence type="ECO:0000313" key="3">
    <source>
        <dbReference type="Proteomes" id="UP000294832"/>
    </source>
</evidence>
<keyword evidence="3" id="KW-1185">Reference proteome</keyword>
<dbReference type="EMBL" id="SLWF01000027">
    <property type="protein sequence ID" value="TCN81043.1"/>
    <property type="molecule type" value="Genomic_DNA"/>
</dbReference>
<feature type="domain" description="DUF58" evidence="1">
    <location>
        <begin position="61"/>
        <end position="270"/>
    </location>
</feature>
<dbReference type="Pfam" id="PF01882">
    <property type="entry name" value="DUF58"/>
    <property type="match status" value="1"/>
</dbReference>